<proteinExistence type="predicted"/>
<dbReference type="EMBL" id="PVTE01000011">
    <property type="protein sequence ID" value="PRY37045.1"/>
    <property type="molecule type" value="Genomic_DNA"/>
</dbReference>
<keyword evidence="1" id="KW-0597">Phosphoprotein</keyword>
<dbReference type="AlphaFoldDB" id="A0A2T0SUF7"/>
<dbReference type="RefSeq" id="WP_106138525.1">
    <property type="nucleotide sequence ID" value="NZ_PVTE01000011.1"/>
</dbReference>
<feature type="modified residue" description="4-aspartylphosphate" evidence="1">
    <location>
        <position position="58"/>
    </location>
</feature>
<name>A0A2T0SUF7_9BACT</name>
<dbReference type="PROSITE" id="PS50110">
    <property type="entry name" value="RESPONSE_REGULATORY"/>
    <property type="match status" value="1"/>
</dbReference>
<dbReference type="GO" id="GO:0000160">
    <property type="term" value="P:phosphorelay signal transduction system"/>
    <property type="evidence" value="ECO:0007669"/>
    <property type="project" value="InterPro"/>
</dbReference>
<dbReference type="Gene3D" id="3.40.50.2300">
    <property type="match status" value="1"/>
</dbReference>
<evidence type="ECO:0000313" key="4">
    <source>
        <dbReference type="Proteomes" id="UP000238375"/>
    </source>
</evidence>
<keyword evidence="4" id="KW-1185">Reference proteome</keyword>
<dbReference type="SUPFAM" id="SSF52172">
    <property type="entry name" value="CheY-like"/>
    <property type="match status" value="1"/>
</dbReference>
<dbReference type="InterPro" id="IPR001789">
    <property type="entry name" value="Sig_transdc_resp-reg_receiver"/>
</dbReference>
<sequence length="150" mass="16911">MPFSPTILLVEANHGLAQTVVQTARRSFGNAIWHTAASLDEAIDCVEKNDRYRLLLVDQKVITGDSSTPPIESFVRHPSLIHTPVLLLSSQLDAARTKWAYEIGFSACHIKPTTTETWDTLLHQMHLYWFTINLVPPTRFRPTPSTTQTT</sequence>
<organism evidence="3 4">
    <name type="scientific">Spirosoma oryzae</name>
    <dbReference type="NCBI Taxonomy" id="1469603"/>
    <lineage>
        <taxon>Bacteria</taxon>
        <taxon>Pseudomonadati</taxon>
        <taxon>Bacteroidota</taxon>
        <taxon>Cytophagia</taxon>
        <taxon>Cytophagales</taxon>
        <taxon>Cytophagaceae</taxon>
        <taxon>Spirosoma</taxon>
    </lineage>
</organism>
<evidence type="ECO:0000313" key="3">
    <source>
        <dbReference type="EMBL" id="PRY37045.1"/>
    </source>
</evidence>
<reference evidence="3 4" key="1">
    <citation type="submission" date="2018-03" db="EMBL/GenBank/DDBJ databases">
        <title>Genomic Encyclopedia of Archaeal and Bacterial Type Strains, Phase II (KMG-II): from individual species to whole genera.</title>
        <authorList>
            <person name="Goeker M."/>
        </authorList>
    </citation>
    <scope>NUCLEOTIDE SEQUENCE [LARGE SCALE GENOMIC DNA]</scope>
    <source>
        <strain evidence="3 4">DSM 28354</strain>
    </source>
</reference>
<comment type="caution">
    <text evidence="3">The sequence shown here is derived from an EMBL/GenBank/DDBJ whole genome shotgun (WGS) entry which is preliminary data.</text>
</comment>
<dbReference type="InterPro" id="IPR011006">
    <property type="entry name" value="CheY-like_superfamily"/>
</dbReference>
<feature type="domain" description="Response regulatory" evidence="2">
    <location>
        <begin position="6"/>
        <end position="126"/>
    </location>
</feature>
<evidence type="ECO:0000259" key="2">
    <source>
        <dbReference type="PROSITE" id="PS50110"/>
    </source>
</evidence>
<protein>
    <submittedName>
        <fullName evidence="3">CheY-like chemotaxis protein</fullName>
    </submittedName>
</protein>
<dbReference type="Proteomes" id="UP000238375">
    <property type="component" value="Unassembled WGS sequence"/>
</dbReference>
<gene>
    <name evidence="3" type="ORF">CLV58_11183</name>
</gene>
<evidence type="ECO:0000256" key="1">
    <source>
        <dbReference type="PROSITE-ProRule" id="PRU00169"/>
    </source>
</evidence>
<accession>A0A2T0SUF7</accession>